<evidence type="ECO:0000256" key="4">
    <source>
        <dbReference type="SAM" id="MobiDB-lite"/>
    </source>
</evidence>
<organism evidence="6 7">
    <name type="scientific">Agromyces neolithicus</name>
    <dbReference type="NCBI Taxonomy" id="269420"/>
    <lineage>
        <taxon>Bacteria</taxon>
        <taxon>Bacillati</taxon>
        <taxon>Actinomycetota</taxon>
        <taxon>Actinomycetes</taxon>
        <taxon>Micrococcales</taxon>
        <taxon>Microbacteriaceae</taxon>
        <taxon>Agromyces</taxon>
    </lineage>
</organism>
<protein>
    <submittedName>
        <fullName evidence="6">LacI family DNA-binding transcriptional regulator</fullName>
    </submittedName>
</protein>
<dbReference type="SUPFAM" id="SSF47413">
    <property type="entry name" value="lambda repressor-like DNA-binding domains"/>
    <property type="match status" value="1"/>
</dbReference>
<dbReference type="SUPFAM" id="SSF53822">
    <property type="entry name" value="Periplasmic binding protein-like I"/>
    <property type="match status" value="1"/>
</dbReference>
<accession>A0ABN2MBV3</accession>
<name>A0ABN2MBV3_9MICO</name>
<keyword evidence="2 6" id="KW-0238">DNA-binding</keyword>
<reference evidence="6 7" key="1">
    <citation type="journal article" date="2019" name="Int. J. Syst. Evol. Microbiol.">
        <title>The Global Catalogue of Microorganisms (GCM) 10K type strain sequencing project: providing services to taxonomists for standard genome sequencing and annotation.</title>
        <authorList>
            <consortium name="The Broad Institute Genomics Platform"/>
            <consortium name="The Broad Institute Genome Sequencing Center for Infectious Disease"/>
            <person name="Wu L."/>
            <person name="Ma J."/>
        </authorList>
    </citation>
    <scope>NUCLEOTIDE SEQUENCE [LARGE SCALE GENOMIC DNA]</scope>
    <source>
        <strain evidence="6 7">JCM 14322</strain>
    </source>
</reference>
<dbReference type="InterPro" id="IPR028082">
    <property type="entry name" value="Peripla_BP_I"/>
</dbReference>
<dbReference type="GO" id="GO:0003677">
    <property type="term" value="F:DNA binding"/>
    <property type="evidence" value="ECO:0007669"/>
    <property type="project" value="UniProtKB-KW"/>
</dbReference>
<dbReference type="Proteomes" id="UP001500002">
    <property type="component" value="Unassembled WGS sequence"/>
</dbReference>
<feature type="compositionally biased region" description="Basic and acidic residues" evidence="4">
    <location>
        <begin position="343"/>
        <end position="358"/>
    </location>
</feature>
<dbReference type="Gene3D" id="3.40.50.2300">
    <property type="match status" value="2"/>
</dbReference>
<dbReference type="PROSITE" id="PS50932">
    <property type="entry name" value="HTH_LACI_2"/>
    <property type="match status" value="1"/>
</dbReference>
<evidence type="ECO:0000313" key="7">
    <source>
        <dbReference type="Proteomes" id="UP001500002"/>
    </source>
</evidence>
<keyword evidence="3" id="KW-0804">Transcription</keyword>
<comment type="caution">
    <text evidence="6">The sequence shown here is derived from an EMBL/GenBank/DDBJ whole genome shotgun (WGS) entry which is preliminary data.</text>
</comment>
<evidence type="ECO:0000259" key="5">
    <source>
        <dbReference type="PROSITE" id="PS50932"/>
    </source>
</evidence>
<evidence type="ECO:0000256" key="2">
    <source>
        <dbReference type="ARBA" id="ARBA00023125"/>
    </source>
</evidence>
<dbReference type="CDD" id="cd06267">
    <property type="entry name" value="PBP1_LacI_sugar_binding-like"/>
    <property type="match status" value="1"/>
</dbReference>
<proteinExistence type="predicted"/>
<dbReference type="EMBL" id="BAAANJ010000019">
    <property type="protein sequence ID" value="GAA1819298.1"/>
    <property type="molecule type" value="Genomic_DNA"/>
</dbReference>
<dbReference type="RefSeq" id="WP_344297419.1">
    <property type="nucleotide sequence ID" value="NZ_BAAANJ010000019.1"/>
</dbReference>
<evidence type="ECO:0000256" key="3">
    <source>
        <dbReference type="ARBA" id="ARBA00023163"/>
    </source>
</evidence>
<feature type="domain" description="HTH lacI-type" evidence="5">
    <location>
        <begin position="13"/>
        <end position="67"/>
    </location>
</feature>
<dbReference type="CDD" id="cd01392">
    <property type="entry name" value="HTH_LacI"/>
    <property type="match status" value="1"/>
</dbReference>
<dbReference type="Gene3D" id="1.10.260.40">
    <property type="entry name" value="lambda repressor-like DNA-binding domains"/>
    <property type="match status" value="1"/>
</dbReference>
<dbReference type="Pfam" id="PF00356">
    <property type="entry name" value="LacI"/>
    <property type="match status" value="1"/>
</dbReference>
<dbReference type="InterPro" id="IPR010982">
    <property type="entry name" value="Lambda_DNA-bd_dom_sf"/>
</dbReference>
<sequence length="358" mass="37786">MARDEDAPNPTSPTIYDVARASGVAPSTVSRTFSRPGRVNAQTADRVRRIAAEMGYRAKPVVRLSLPGAKTALLAMVVPDVPDHFFNEIIRGAKEAANAADHTLLVVDAQRSATTERGALERLIPVVDGVILAASTLPDSSIRVVARQRPTVVVNRAMTDVASVLTDNADGMSQAVAHLAALGHRELTYVAGPAGAWTDGTRWRAFRAATQQLGLRTRRIGPTAPTQAGGHAAAHAFTEHATSGVIAFNDSIAVGFMRGLAELGMRVPDDVSVIGFDSLLAGWSIPPLTSLASPLRHLGSHAVRIVLAQQVAGRPGRARAAGPLRPTRLPAKLVVRDSTAPPARRESRPVAPDHEHAA</sequence>
<evidence type="ECO:0000256" key="1">
    <source>
        <dbReference type="ARBA" id="ARBA00023015"/>
    </source>
</evidence>
<evidence type="ECO:0000313" key="6">
    <source>
        <dbReference type="EMBL" id="GAA1819298.1"/>
    </source>
</evidence>
<feature type="region of interest" description="Disordered" evidence="4">
    <location>
        <begin position="330"/>
        <end position="358"/>
    </location>
</feature>
<gene>
    <name evidence="6" type="ORF">GCM10009749_32050</name>
</gene>
<dbReference type="InterPro" id="IPR000843">
    <property type="entry name" value="HTH_LacI"/>
</dbReference>
<keyword evidence="1" id="KW-0805">Transcription regulation</keyword>
<dbReference type="Pfam" id="PF13377">
    <property type="entry name" value="Peripla_BP_3"/>
    <property type="match status" value="1"/>
</dbReference>
<keyword evidence="7" id="KW-1185">Reference proteome</keyword>
<dbReference type="InterPro" id="IPR046335">
    <property type="entry name" value="LacI/GalR-like_sensor"/>
</dbReference>
<dbReference type="PANTHER" id="PTHR30146">
    <property type="entry name" value="LACI-RELATED TRANSCRIPTIONAL REPRESSOR"/>
    <property type="match status" value="1"/>
</dbReference>
<dbReference type="SMART" id="SM00354">
    <property type="entry name" value="HTH_LACI"/>
    <property type="match status" value="1"/>
</dbReference>
<dbReference type="PANTHER" id="PTHR30146:SF147">
    <property type="entry name" value="HTH-TYPE TRANSCRIPTIONAL REGULATOR DEGA"/>
    <property type="match status" value="1"/>
</dbReference>